<dbReference type="AlphaFoldDB" id="A0A7X6DDV5"/>
<name>A0A7X6DDV5_9BURK</name>
<dbReference type="GO" id="GO:0016787">
    <property type="term" value="F:hydrolase activity"/>
    <property type="evidence" value="ECO:0007669"/>
    <property type="project" value="UniProtKB-KW"/>
</dbReference>
<dbReference type="RefSeq" id="WP_168106352.1">
    <property type="nucleotide sequence ID" value="NZ_VTOX01000001.1"/>
</dbReference>
<accession>A0A7X6DDV5</accession>
<dbReference type="Proteomes" id="UP000521868">
    <property type="component" value="Unassembled WGS sequence"/>
</dbReference>
<dbReference type="Gene3D" id="3.40.50.1820">
    <property type="entry name" value="alpha/beta hydrolase"/>
    <property type="match status" value="1"/>
</dbReference>
<evidence type="ECO:0000313" key="2">
    <source>
        <dbReference type="Proteomes" id="UP000521868"/>
    </source>
</evidence>
<gene>
    <name evidence="1" type="ORF">RAMLITH_05870</name>
</gene>
<dbReference type="InterPro" id="IPR029058">
    <property type="entry name" value="AB_hydrolase_fold"/>
</dbReference>
<evidence type="ECO:0000313" key="1">
    <source>
        <dbReference type="EMBL" id="NKE65341.1"/>
    </source>
</evidence>
<protein>
    <submittedName>
        <fullName evidence="1">Alpha/beta hydrolase</fullName>
    </submittedName>
</protein>
<keyword evidence="1" id="KW-0378">Hydrolase</keyword>
<sequence length="251" mass="27374">MPFATTFRPPFQAPPLSLLAVEPLRAMFDGLAAHFACERGATGDGHPVIVYPGLGAGGAQTALLRRYLRDCGFAVHDWEGGINTGPVGRLHEWLGTLQDHLGRVHEEHGRTVSLVGWSLGGLYARELAKCRPAAVRQVITLATPFNSLGHGNHASGLFQLLHPGTSHLGPKMQERLREAPPVPTTSIYSKSDGIVSWRGCVQKRTRRCESVEVSASHLGIVSHPQVLRIVAERLAQPDGQWRPLRPARRLP</sequence>
<comment type="caution">
    <text evidence="1">The sequence shown here is derived from an EMBL/GenBank/DDBJ whole genome shotgun (WGS) entry which is preliminary data.</text>
</comment>
<organism evidence="1 2">
    <name type="scientific">Ramlibacter lithotrophicus</name>
    <dbReference type="NCBI Taxonomy" id="2606681"/>
    <lineage>
        <taxon>Bacteria</taxon>
        <taxon>Pseudomonadati</taxon>
        <taxon>Pseudomonadota</taxon>
        <taxon>Betaproteobacteria</taxon>
        <taxon>Burkholderiales</taxon>
        <taxon>Comamonadaceae</taxon>
        <taxon>Ramlibacter</taxon>
    </lineage>
</organism>
<keyword evidence="2" id="KW-1185">Reference proteome</keyword>
<dbReference type="EMBL" id="VTOX01000001">
    <property type="protein sequence ID" value="NKE65341.1"/>
    <property type="molecule type" value="Genomic_DNA"/>
</dbReference>
<dbReference type="SUPFAM" id="SSF53474">
    <property type="entry name" value="alpha/beta-Hydrolases"/>
    <property type="match status" value="1"/>
</dbReference>
<proteinExistence type="predicted"/>
<reference evidence="1 2" key="1">
    <citation type="journal article" date="2020" name="Nature">
        <title>Bacterial chemolithoautotrophy via manganese oxidation.</title>
        <authorList>
            <person name="Yu H."/>
            <person name="Leadbetter J.R."/>
        </authorList>
    </citation>
    <scope>NUCLEOTIDE SEQUENCE [LARGE SCALE GENOMIC DNA]</scope>
    <source>
        <strain evidence="1 2">RBP-1</strain>
    </source>
</reference>